<dbReference type="InterPro" id="IPR041495">
    <property type="entry name" value="Mub_B2"/>
</dbReference>
<dbReference type="Pfam" id="PF17965">
    <property type="entry name" value="MucBP_2"/>
    <property type="match status" value="3"/>
</dbReference>
<feature type="domain" description="Mucin binding" evidence="2">
    <location>
        <begin position="480"/>
        <end position="554"/>
    </location>
</feature>
<sequence>MAGSVTLKDKIDPNHDFSLTTWTNLGDKNTQNWGGDGIGFAFHTFPLDAVGFKLDTFHNPRAKMSDKPGGDSYPADPKNSGTGSYGAMVYTDYNTELSSDGTTKQWNLEVPENINSFTNGTDPATTQNAEVLPDTVTDGKFIINYKAATHQLVVTYYPDSDMDTDTLGDAYVWNWTIPDDQYQKMVAAAVAERDSAANKGKYTADSLPISMAIFASTGWAKNLQQVKITDFDYTSWETTGSAVLKYVDSTTGKTIARDSVQGDPGAAINFGTNNVRYTNTLNYFKNHGYQLVPTQTLTTADKDAGYVLMQGTTASDRIFDDTDSVQEYVVYLEHTYSTATEDKTITETVKYQKTNGEEIAPSETKSVTVTHSGIKDNVTGQVNWTEDDKGGADTWTLKDGDSATIPRVTSPTIDHYVADKTTINPVTVDVAKITTDANGQITVPLSGDPNASTVTFTNDGGNQTQELTQVVTYTELGTFSVQYVDQDNGNQVIPDTGYTSAVTKYGDQITYSTADTIADLEKKGYVLVNNEFDQTGQAFGDSSNGHTYTVTLKHGQVPVTPENPGDPGQPINPDDPDGPKWPAGTAKSDLTKDATQTIHYQDAGDKTPADNVTTKADAFTKTVTVDKVTGEIVSQTDFTGDPYTFGTVDTPVVDGYHTEKPTAGGLTATVDNPNPTDTVTYIANGQLIPVDQDDNPIPGTPTTTYTTDPKDPTKVVTGIPDVPGYTPTINGQPVTPGSYTPTDPSGDTTVVYVKNTSVMVEYFDQTTGKVLKTDTLTGLMGGDLNYTTTSTIQGYVAKGYRLVSDQFTDAGTTFTKSNDGKTYVVTLAHTTQTQFTRLTTRQTATSFRLTNKATRFQVPQRQPTRLTKPTQLR</sequence>
<dbReference type="EMBL" id="CP017151">
    <property type="protein sequence ID" value="AOR74994.1"/>
    <property type="molecule type" value="Genomic_DNA"/>
</dbReference>
<feature type="region of interest" description="Disordered" evidence="1">
    <location>
        <begin position="719"/>
        <end position="743"/>
    </location>
</feature>
<feature type="region of interest" description="Disordered" evidence="1">
    <location>
        <begin position="556"/>
        <end position="588"/>
    </location>
</feature>
<evidence type="ECO:0000256" key="1">
    <source>
        <dbReference type="SAM" id="MobiDB-lite"/>
    </source>
</evidence>
<evidence type="ECO:0000259" key="3">
    <source>
        <dbReference type="Pfam" id="PF17966"/>
    </source>
</evidence>
<proteinExistence type="predicted"/>
<feature type="domain" description="Mucin binding" evidence="2">
    <location>
        <begin position="757"/>
        <end position="829"/>
    </location>
</feature>
<dbReference type="PATRIC" id="fig|1613.112.peg.1618"/>
<feature type="domain" description="Mucin binding" evidence="2">
    <location>
        <begin position="241"/>
        <end position="334"/>
    </location>
</feature>
<gene>
    <name evidence="4" type="ORF">LACFE_CDS1546</name>
</gene>
<dbReference type="Gene3D" id="2.60.40.4300">
    <property type="match status" value="2"/>
</dbReference>
<dbReference type="AlphaFoldDB" id="A0A1D7ZYR9"/>
<evidence type="ECO:0000313" key="4">
    <source>
        <dbReference type="EMBL" id="AOR74994.1"/>
    </source>
</evidence>
<evidence type="ECO:0000313" key="5">
    <source>
        <dbReference type="Proteomes" id="UP000094714"/>
    </source>
</evidence>
<accession>A0A1D7ZYR9</accession>
<feature type="domain" description="Mub B2-like" evidence="3">
    <location>
        <begin position="337"/>
        <end position="434"/>
    </location>
</feature>
<dbReference type="Proteomes" id="UP000094714">
    <property type="component" value="Chromosome"/>
</dbReference>
<dbReference type="Pfam" id="PF17966">
    <property type="entry name" value="Muc_B2"/>
    <property type="match status" value="2"/>
</dbReference>
<dbReference type="InterPro" id="IPR041558">
    <property type="entry name" value="MucBP_2"/>
</dbReference>
<reference evidence="4 5" key="1">
    <citation type="submission" date="2016-09" db="EMBL/GenBank/DDBJ databases">
        <title>Genome Sequence of the Lactobacillus fermentum strain NCC2970 (CNCM I-5068).</title>
        <authorList>
            <person name="Barretto C."/>
            <person name="Ngom-Bru C."/>
            <person name="Genevaz A."/>
            <person name="Fournier C."/>
            <person name="Moine D."/>
            <person name="Kassam M."/>
            <person name="Iltis A."/>
            <person name="Sagory-Zalkind P."/>
            <person name="Faucherand G."/>
            <person name="Descombes P."/>
            <person name="Duboux S."/>
        </authorList>
    </citation>
    <scope>NUCLEOTIDE SEQUENCE [LARGE SCALE GENOMIC DNA]</scope>
    <source>
        <strain evidence="4 5">NCC2970</strain>
    </source>
</reference>
<evidence type="ECO:0000259" key="2">
    <source>
        <dbReference type="Pfam" id="PF17965"/>
    </source>
</evidence>
<evidence type="ECO:0008006" key="6">
    <source>
        <dbReference type="Google" id="ProtNLM"/>
    </source>
</evidence>
<feature type="domain" description="Mub B2-like" evidence="3">
    <location>
        <begin position="586"/>
        <end position="684"/>
    </location>
</feature>
<organism evidence="4 5">
    <name type="scientific">Limosilactobacillus fermentum</name>
    <name type="common">Lactobacillus fermentum</name>
    <dbReference type="NCBI Taxonomy" id="1613"/>
    <lineage>
        <taxon>Bacteria</taxon>
        <taxon>Bacillati</taxon>
        <taxon>Bacillota</taxon>
        <taxon>Bacilli</taxon>
        <taxon>Lactobacillales</taxon>
        <taxon>Lactobacillaceae</taxon>
        <taxon>Limosilactobacillus</taxon>
    </lineage>
</organism>
<feature type="compositionally biased region" description="Polar residues" evidence="1">
    <location>
        <begin position="727"/>
        <end position="743"/>
    </location>
</feature>
<dbReference type="Gene3D" id="2.60.120.200">
    <property type="match status" value="2"/>
</dbReference>
<dbReference type="Gene3D" id="3.10.20.470">
    <property type="match status" value="3"/>
</dbReference>
<protein>
    <recommendedName>
        <fullName evidence="6">Mucin binding domain-containing protein</fullName>
    </recommendedName>
</protein>
<name>A0A1D7ZYR9_LIMFE</name>